<evidence type="ECO:0000313" key="2">
    <source>
        <dbReference type="EMBL" id="WVZ66813.1"/>
    </source>
</evidence>
<gene>
    <name evidence="2" type="ORF">U9M48_015983</name>
</gene>
<evidence type="ECO:0000259" key="1">
    <source>
        <dbReference type="PROSITE" id="PS50053"/>
    </source>
</evidence>
<feature type="domain" description="Ubiquitin-like" evidence="1">
    <location>
        <begin position="22"/>
        <end position="101"/>
    </location>
</feature>
<proteinExistence type="predicted"/>
<organism evidence="2 3">
    <name type="scientific">Paspalum notatum var. saurae</name>
    <dbReference type="NCBI Taxonomy" id="547442"/>
    <lineage>
        <taxon>Eukaryota</taxon>
        <taxon>Viridiplantae</taxon>
        <taxon>Streptophyta</taxon>
        <taxon>Embryophyta</taxon>
        <taxon>Tracheophyta</taxon>
        <taxon>Spermatophyta</taxon>
        <taxon>Magnoliopsida</taxon>
        <taxon>Liliopsida</taxon>
        <taxon>Poales</taxon>
        <taxon>Poaceae</taxon>
        <taxon>PACMAD clade</taxon>
        <taxon>Panicoideae</taxon>
        <taxon>Andropogonodae</taxon>
        <taxon>Paspaleae</taxon>
        <taxon>Paspalinae</taxon>
        <taxon>Paspalum</taxon>
    </lineage>
</organism>
<evidence type="ECO:0000313" key="3">
    <source>
        <dbReference type="Proteomes" id="UP001341281"/>
    </source>
</evidence>
<dbReference type="Gene3D" id="3.10.20.90">
    <property type="entry name" value="Phosphatidylinositol 3-kinase Catalytic Subunit, Chain A, domain 1"/>
    <property type="match status" value="1"/>
</dbReference>
<dbReference type="PANTHER" id="PTHR10562">
    <property type="entry name" value="SMALL UBIQUITIN-RELATED MODIFIER"/>
    <property type="match status" value="1"/>
</dbReference>
<dbReference type="InterPro" id="IPR000626">
    <property type="entry name" value="Ubiquitin-like_dom"/>
</dbReference>
<dbReference type="InterPro" id="IPR029071">
    <property type="entry name" value="Ubiquitin-like_domsf"/>
</dbReference>
<accession>A0AAQ3T577</accession>
<reference evidence="2 3" key="1">
    <citation type="submission" date="2024-02" db="EMBL/GenBank/DDBJ databases">
        <title>High-quality chromosome-scale genome assembly of Pensacola bahiagrass (Paspalum notatum Flugge var. saurae).</title>
        <authorList>
            <person name="Vega J.M."/>
            <person name="Podio M."/>
            <person name="Orjuela J."/>
            <person name="Siena L.A."/>
            <person name="Pessino S.C."/>
            <person name="Combes M.C."/>
            <person name="Mariac C."/>
            <person name="Albertini E."/>
            <person name="Pupilli F."/>
            <person name="Ortiz J.P.A."/>
            <person name="Leblanc O."/>
        </authorList>
    </citation>
    <scope>NUCLEOTIDE SEQUENCE [LARGE SCALE GENOMIC DNA]</scope>
    <source>
        <strain evidence="2">R1</strain>
        <tissue evidence="2">Leaf</tissue>
    </source>
</reference>
<name>A0AAQ3T577_PASNO</name>
<keyword evidence="3" id="KW-1185">Reference proteome</keyword>
<dbReference type="Proteomes" id="UP001341281">
    <property type="component" value="Chromosome 03"/>
</dbReference>
<dbReference type="PROSITE" id="PS50053">
    <property type="entry name" value="UBIQUITIN_2"/>
    <property type="match status" value="1"/>
</dbReference>
<dbReference type="EMBL" id="CP144747">
    <property type="protein sequence ID" value="WVZ66813.1"/>
    <property type="molecule type" value="Genomic_DNA"/>
</dbReference>
<sequence>MAAQAGSNDGDVDQKPVIEPGVHLTLKVQDLKGRKEKFTLRRTDKLQVLMDAYYARVAPSVGYGTGKFLHEGRRVPAWKTPEELEMEDGDRIDFFTDLMGGGGRQASYGPAW</sequence>
<protein>
    <recommendedName>
        <fullName evidence="1">Ubiquitin-like domain-containing protein</fullName>
    </recommendedName>
</protein>
<dbReference type="SUPFAM" id="SSF54236">
    <property type="entry name" value="Ubiquitin-like"/>
    <property type="match status" value="1"/>
</dbReference>
<dbReference type="Pfam" id="PF11976">
    <property type="entry name" value="Rad60-SLD"/>
    <property type="match status" value="1"/>
</dbReference>
<dbReference type="InterPro" id="IPR022617">
    <property type="entry name" value="Rad60/SUMO-like_dom"/>
</dbReference>
<dbReference type="AlphaFoldDB" id="A0AAQ3T577"/>